<organism evidence="1 2">
    <name type="scientific">Limimaricola variabilis</name>
    <dbReference type="NCBI Taxonomy" id="1492771"/>
    <lineage>
        <taxon>Bacteria</taxon>
        <taxon>Pseudomonadati</taxon>
        <taxon>Pseudomonadota</taxon>
        <taxon>Alphaproteobacteria</taxon>
        <taxon>Rhodobacterales</taxon>
        <taxon>Paracoccaceae</taxon>
        <taxon>Limimaricola</taxon>
    </lineage>
</organism>
<dbReference type="Proteomes" id="UP000576152">
    <property type="component" value="Unassembled WGS sequence"/>
</dbReference>
<protein>
    <submittedName>
        <fullName evidence="1">Hemin uptake protein HemP</fullName>
    </submittedName>
</protein>
<dbReference type="EMBL" id="JACIBX010000006">
    <property type="protein sequence ID" value="MBB3712331.1"/>
    <property type="molecule type" value="Genomic_DNA"/>
</dbReference>
<proteinExistence type="predicted"/>
<keyword evidence="2" id="KW-1185">Reference proteome</keyword>
<reference evidence="1 2" key="1">
    <citation type="submission" date="2020-08" db="EMBL/GenBank/DDBJ databases">
        <title>Genomic Encyclopedia of Type Strains, Phase III (KMG-III): the genomes of soil and plant-associated and newly described type strains.</title>
        <authorList>
            <person name="Whitman W."/>
        </authorList>
    </citation>
    <scope>NUCLEOTIDE SEQUENCE [LARGE SCALE GENOMIC DNA]</scope>
    <source>
        <strain evidence="1 2">CECT 8572</strain>
    </source>
</reference>
<gene>
    <name evidence="1" type="ORF">FHS00_001913</name>
</gene>
<dbReference type="Gene3D" id="2.10.70.10">
    <property type="entry name" value="Complement Module, domain 1"/>
    <property type="match status" value="1"/>
</dbReference>
<comment type="caution">
    <text evidence="1">The sequence shown here is derived from an EMBL/GenBank/DDBJ whole genome shotgun (WGS) entry which is preliminary data.</text>
</comment>
<sequence>MTMMTPHPLPRPTRAEEVDIPVHDARALTNEGIRARIRLDGQDYTLRITRAGKLILTK</sequence>
<dbReference type="Pfam" id="PF10636">
    <property type="entry name" value="hemP"/>
    <property type="match status" value="1"/>
</dbReference>
<accession>A0ABR6HPH9</accession>
<name>A0ABR6HPH9_9RHOB</name>
<dbReference type="InterPro" id="IPR019600">
    <property type="entry name" value="Hemin_uptake_protein_HemP"/>
</dbReference>
<evidence type="ECO:0000313" key="2">
    <source>
        <dbReference type="Proteomes" id="UP000576152"/>
    </source>
</evidence>
<evidence type="ECO:0000313" key="1">
    <source>
        <dbReference type="EMBL" id="MBB3712331.1"/>
    </source>
</evidence>